<evidence type="ECO:0000256" key="6">
    <source>
        <dbReference type="ARBA" id="ARBA00023170"/>
    </source>
</evidence>
<dbReference type="InterPro" id="IPR000276">
    <property type="entry name" value="GPCR_Rhodpsn"/>
</dbReference>
<comment type="similarity">
    <text evidence="8">Belongs to the G-protein coupled receptor 1 family.</text>
</comment>
<comment type="subcellular location">
    <subcellularLocation>
        <location evidence="1">Membrane</location>
        <topology evidence="1">Multi-pass membrane protein</topology>
    </subcellularLocation>
</comment>
<dbReference type="PANTHER" id="PTHR24243">
    <property type="entry name" value="G-PROTEIN COUPLED RECEPTOR"/>
    <property type="match status" value="1"/>
</dbReference>
<feature type="transmembrane region" description="Helical" evidence="9">
    <location>
        <begin position="303"/>
        <end position="327"/>
    </location>
</feature>
<keyword evidence="2 8" id="KW-0812">Transmembrane</keyword>
<feature type="transmembrane region" description="Helical" evidence="9">
    <location>
        <begin position="347"/>
        <end position="367"/>
    </location>
</feature>
<keyword evidence="4 8" id="KW-0297">G-protein coupled receptor</keyword>
<feature type="transmembrane region" description="Helical" evidence="9">
    <location>
        <begin position="28"/>
        <end position="48"/>
    </location>
</feature>
<keyword evidence="5 9" id="KW-0472">Membrane</keyword>
<evidence type="ECO:0000259" key="10">
    <source>
        <dbReference type="PROSITE" id="PS50262"/>
    </source>
</evidence>
<dbReference type="AlphaFoldDB" id="A0A8B8DHG4"/>
<dbReference type="PROSITE" id="PS00237">
    <property type="entry name" value="G_PROTEIN_RECEP_F1_1"/>
    <property type="match status" value="1"/>
</dbReference>
<reference evidence="12" key="1">
    <citation type="submission" date="2025-08" db="UniProtKB">
        <authorList>
            <consortium name="RefSeq"/>
        </authorList>
    </citation>
    <scope>IDENTIFICATION</scope>
    <source>
        <tissue evidence="12">Whole sample</tissue>
    </source>
</reference>
<dbReference type="GeneID" id="111126572"/>
<proteinExistence type="inferred from homology"/>
<feature type="transmembrane region" description="Helical" evidence="9">
    <location>
        <begin position="100"/>
        <end position="119"/>
    </location>
</feature>
<feature type="transmembrane region" description="Helical" evidence="9">
    <location>
        <begin position="140"/>
        <end position="160"/>
    </location>
</feature>
<evidence type="ECO:0000256" key="7">
    <source>
        <dbReference type="ARBA" id="ARBA00023224"/>
    </source>
</evidence>
<accession>A0A8B8DHG4</accession>
<dbReference type="PANTHER" id="PTHR24243:SF224">
    <property type="entry name" value="G-PROTEIN COUPLED RECEPTOR 19-RELATED"/>
    <property type="match status" value="1"/>
</dbReference>
<feature type="domain" description="G-protein coupled receptors family 1 profile" evidence="10">
    <location>
        <begin position="40"/>
        <end position="364"/>
    </location>
</feature>
<evidence type="ECO:0000313" key="12">
    <source>
        <dbReference type="RefSeq" id="XP_022327019.1"/>
    </source>
</evidence>
<evidence type="ECO:0000256" key="3">
    <source>
        <dbReference type="ARBA" id="ARBA00022989"/>
    </source>
</evidence>
<dbReference type="OrthoDB" id="6113151at2759"/>
<evidence type="ECO:0000256" key="4">
    <source>
        <dbReference type="ARBA" id="ARBA00023040"/>
    </source>
</evidence>
<evidence type="ECO:0000256" key="8">
    <source>
        <dbReference type="RuleBase" id="RU000688"/>
    </source>
</evidence>
<keyword evidence="3 9" id="KW-1133">Transmembrane helix</keyword>
<sequence length="383" mass="43453">MDNSTISVADQVQQWNREITQSLIPNNAILFFYMVAGLVGNCLVIFIYGFKMTGNKEDRYFIPFLAIADLLAALICSSFGIAQNMMQATFDNDYLCKSWWFFAAFTTLTSVFILLIIAVHRYLKVCHPLGKQMSLQWKRFALCIGLAVAFILSVPMTYFYGSDSFLNEELNIQGFRCSRLSTVNKTGSLIFGGVLVLTAISIIISLICLYAKIGKTIRGHFKHSKIKLHHQSIEHSQNGVSYSDDALRDTSDTNSCQANSAGLSIIYSTSSAVVQSSVEIGGNIYPKLPSVKRRKRKRAVYRFTLMFMLITVIFLICYIPKVVIMLLEARITHFWEQYSRTGRSVVLFIYRIYIINNITNPLIYAFLDKKFAKEIKKSSKCCL</sequence>
<organism evidence="11 12">
    <name type="scientific">Crassostrea virginica</name>
    <name type="common">Eastern oyster</name>
    <dbReference type="NCBI Taxonomy" id="6565"/>
    <lineage>
        <taxon>Eukaryota</taxon>
        <taxon>Metazoa</taxon>
        <taxon>Spiralia</taxon>
        <taxon>Lophotrochozoa</taxon>
        <taxon>Mollusca</taxon>
        <taxon>Bivalvia</taxon>
        <taxon>Autobranchia</taxon>
        <taxon>Pteriomorphia</taxon>
        <taxon>Ostreida</taxon>
        <taxon>Ostreoidea</taxon>
        <taxon>Ostreidae</taxon>
        <taxon>Crassostrea</taxon>
    </lineage>
</organism>
<dbReference type="PRINTS" id="PR00237">
    <property type="entry name" value="GPCRRHODOPSN"/>
</dbReference>
<dbReference type="RefSeq" id="XP_022327019.1">
    <property type="nucleotide sequence ID" value="XM_022471311.1"/>
</dbReference>
<name>A0A8B8DHG4_CRAVI</name>
<dbReference type="KEGG" id="cvn:111126572"/>
<feature type="transmembrane region" description="Helical" evidence="9">
    <location>
        <begin position="189"/>
        <end position="211"/>
    </location>
</feature>
<dbReference type="SUPFAM" id="SSF81321">
    <property type="entry name" value="Family A G protein-coupled receptor-like"/>
    <property type="match status" value="1"/>
</dbReference>
<dbReference type="Pfam" id="PF00001">
    <property type="entry name" value="7tm_1"/>
    <property type="match status" value="1"/>
</dbReference>
<evidence type="ECO:0000256" key="2">
    <source>
        <dbReference type="ARBA" id="ARBA00022692"/>
    </source>
</evidence>
<dbReference type="InterPro" id="IPR017452">
    <property type="entry name" value="GPCR_Rhodpsn_7TM"/>
</dbReference>
<protein>
    <submittedName>
        <fullName evidence="12">Cholecystokinin receptor-like</fullName>
    </submittedName>
</protein>
<dbReference type="CDD" id="cd00637">
    <property type="entry name" value="7tm_classA_rhodopsin-like"/>
    <property type="match status" value="1"/>
</dbReference>
<dbReference type="Proteomes" id="UP000694844">
    <property type="component" value="Chromosome 3"/>
</dbReference>
<dbReference type="GO" id="GO:0005886">
    <property type="term" value="C:plasma membrane"/>
    <property type="evidence" value="ECO:0007669"/>
    <property type="project" value="TreeGrafter"/>
</dbReference>
<dbReference type="Gene3D" id="1.20.1070.10">
    <property type="entry name" value="Rhodopsin 7-helix transmembrane proteins"/>
    <property type="match status" value="1"/>
</dbReference>
<feature type="transmembrane region" description="Helical" evidence="9">
    <location>
        <begin position="60"/>
        <end position="80"/>
    </location>
</feature>
<keyword evidence="7 8" id="KW-0807">Transducer</keyword>
<keyword evidence="6 8" id="KW-0675">Receptor</keyword>
<evidence type="ECO:0000313" key="11">
    <source>
        <dbReference type="Proteomes" id="UP000694844"/>
    </source>
</evidence>
<dbReference type="PROSITE" id="PS50262">
    <property type="entry name" value="G_PROTEIN_RECEP_F1_2"/>
    <property type="match status" value="1"/>
</dbReference>
<evidence type="ECO:0000256" key="9">
    <source>
        <dbReference type="SAM" id="Phobius"/>
    </source>
</evidence>
<evidence type="ECO:0000256" key="1">
    <source>
        <dbReference type="ARBA" id="ARBA00004141"/>
    </source>
</evidence>
<dbReference type="GO" id="GO:0004930">
    <property type="term" value="F:G protein-coupled receptor activity"/>
    <property type="evidence" value="ECO:0007669"/>
    <property type="project" value="UniProtKB-KW"/>
</dbReference>
<evidence type="ECO:0000256" key="5">
    <source>
        <dbReference type="ARBA" id="ARBA00023136"/>
    </source>
</evidence>
<gene>
    <name evidence="12" type="primary">LOC111126572</name>
</gene>
<keyword evidence="11" id="KW-1185">Reference proteome</keyword>